<sequence>MFIILDLDMLVCARTAPQNSFRNPVERIMSIINLSLQAIGIMREKMSPDMEKLFESVSTMKDARAIAEKNPGLKQAIVESTEPVRDMLNMLLQRLSLKNEPFSTVQPATDLEVEEMWNLILIVDKTITMTDTTKVKLQTKTDLLAFMGHCCVSRHYFFTVKKCGVEGCTLCKKPRLPAEVFSQLNNFPDPVLDSTGEHYKPFSEVYGSETDESARPSLKVSRTTGHGMPFTPNAENTRGVVKCLDCNKPRTVHSQRALSAENNRQMAALKEEAMYTCGIAWIPEAHPLRDICFVSRALSCATAVEVYYFSARMKSRVLTVLPLVCWKCGETDTLPIPREKLEQFQSIHPVCQVCKAAGVEERTRVKRKIKRRREETDEN</sequence>
<protein>
    <submittedName>
        <fullName evidence="2">Uncharacterized protein LOC106165000</fullName>
    </submittedName>
</protein>
<dbReference type="RefSeq" id="XP_013398525.1">
    <property type="nucleotide sequence ID" value="XM_013543071.1"/>
</dbReference>
<keyword evidence="1" id="KW-1185">Reference proteome</keyword>
<evidence type="ECO:0000313" key="1">
    <source>
        <dbReference type="Proteomes" id="UP000085678"/>
    </source>
</evidence>
<evidence type="ECO:0000313" key="2">
    <source>
        <dbReference type="RefSeq" id="XP_013398525.1"/>
    </source>
</evidence>
<proteinExistence type="predicted"/>
<dbReference type="Proteomes" id="UP000085678">
    <property type="component" value="Unplaced"/>
</dbReference>
<dbReference type="OrthoDB" id="10003658at2759"/>
<dbReference type="KEGG" id="lak:106165000"/>
<accession>A0A1S3IJV8</accession>
<dbReference type="InParanoid" id="A0A1S3IJV8"/>
<reference evidence="2" key="1">
    <citation type="submission" date="2025-08" db="UniProtKB">
        <authorList>
            <consortium name="RefSeq"/>
        </authorList>
    </citation>
    <scope>IDENTIFICATION</scope>
    <source>
        <tissue evidence="2">Gonads</tissue>
    </source>
</reference>
<dbReference type="AlphaFoldDB" id="A0A1S3IJV8"/>
<organism evidence="1 2">
    <name type="scientific">Lingula anatina</name>
    <name type="common">Brachiopod</name>
    <name type="synonym">Lingula unguis</name>
    <dbReference type="NCBI Taxonomy" id="7574"/>
    <lineage>
        <taxon>Eukaryota</taxon>
        <taxon>Metazoa</taxon>
        <taxon>Spiralia</taxon>
        <taxon>Lophotrochozoa</taxon>
        <taxon>Brachiopoda</taxon>
        <taxon>Linguliformea</taxon>
        <taxon>Lingulata</taxon>
        <taxon>Lingulida</taxon>
        <taxon>Linguloidea</taxon>
        <taxon>Lingulidae</taxon>
        <taxon>Lingula</taxon>
    </lineage>
</organism>
<gene>
    <name evidence="2" type="primary">LOC106165000</name>
</gene>
<dbReference type="GeneID" id="106165000"/>
<name>A0A1S3IJV8_LINAN</name>